<evidence type="ECO:0000313" key="4">
    <source>
        <dbReference type="EMBL" id="SFN02772.1"/>
    </source>
</evidence>
<dbReference type="AlphaFoldDB" id="A0A1I4VNC7"/>
<dbReference type="Pfam" id="PF09822">
    <property type="entry name" value="ABC_transp_aux"/>
    <property type="match status" value="1"/>
</dbReference>
<feature type="transmembrane region" description="Helical" evidence="1">
    <location>
        <begin position="529"/>
        <end position="549"/>
    </location>
</feature>
<protein>
    <submittedName>
        <fullName evidence="4">Gliding-associated putative ABC transporter substrate-binding component GldG</fullName>
    </submittedName>
</protein>
<dbReference type="Pfam" id="PF23357">
    <property type="entry name" value="DUF7088"/>
    <property type="match status" value="1"/>
</dbReference>
<keyword evidence="1" id="KW-0472">Membrane</keyword>
<evidence type="ECO:0000259" key="3">
    <source>
        <dbReference type="Pfam" id="PF23357"/>
    </source>
</evidence>
<proteinExistence type="predicted"/>
<keyword evidence="5" id="KW-1185">Reference proteome</keyword>
<keyword evidence="1" id="KW-1133">Transmembrane helix</keyword>
<dbReference type="InterPro" id="IPR019196">
    <property type="entry name" value="ABC_transp_unknown"/>
</dbReference>
<evidence type="ECO:0000259" key="2">
    <source>
        <dbReference type="Pfam" id="PF09822"/>
    </source>
</evidence>
<dbReference type="Proteomes" id="UP000199149">
    <property type="component" value="Unassembled WGS sequence"/>
</dbReference>
<keyword evidence="1" id="KW-0812">Transmembrane</keyword>
<evidence type="ECO:0000313" key="5">
    <source>
        <dbReference type="Proteomes" id="UP000199149"/>
    </source>
</evidence>
<dbReference type="InterPro" id="IPR019863">
    <property type="entry name" value="Motility-assoc_ABC-rel_GldG"/>
</dbReference>
<dbReference type="InterPro" id="IPR055396">
    <property type="entry name" value="DUF7088"/>
</dbReference>
<accession>A0A1I4VNC7</accession>
<evidence type="ECO:0000256" key="1">
    <source>
        <dbReference type="SAM" id="Phobius"/>
    </source>
</evidence>
<reference evidence="5" key="1">
    <citation type="submission" date="2016-10" db="EMBL/GenBank/DDBJ databases">
        <authorList>
            <person name="Varghese N."/>
            <person name="Submissions S."/>
        </authorList>
    </citation>
    <scope>NUCLEOTIDE SEQUENCE [LARGE SCALE GENOMIC DNA]</scope>
    <source>
        <strain evidence="5">XJ109</strain>
    </source>
</reference>
<sequence length="556" mass="63361">MKKLNKSNLIIFAGLIALFIIGQFIYNRFDLTKDKRFTLTSTTEKLVENVKEPLKIEILLGGELPGDYRILKNEIQFLLDELREKNSNISYSFVDPVDLGQTELEQNKLAPIPIKTDKGTLNIYPYAKLTYDGKTSYMEVLVNDPSIQFNELALASTEKLEYLFAEKIQKATNFDRKRIGFVVHHDELPEANIQSLGRALSEKYDVEIYLNPIVNKTFSFQPADLDSLKRFDALIVAKPTLPFSDMDKLVLDQYVMNGGKMLMAIETVDAEMDSIFRSGKIVAFPRDLKLNDFLFNYGVRIHPAVIKDLNGAQIVLADGETAGNTSYNYYNWPYFELGIRGEENPITSSIDPVLFQFANPIELLKNPAIKQTVLLSSSEQTSLKPALNYIQLNEVEIEDQQEYKMGKIPMAVLLEGNFNSAYSMRYERKEFPNFKAKTTNGKMIVISDGDVLKNALWRGMPMQLGENKYSVRPDNPDGKPKTYANQTFLMNAMDYLLGDEDFLALRNRKLEIPLLSETTVLQEKSTWQIMNLVIPTSIIALLGGIGFWIRKKKYAR</sequence>
<dbReference type="EMBL" id="FOUZ01000005">
    <property type="protein sequence ID" value="SFN02772.1"/>
    <property type="molecule type" value="Genomic_DNA"/>
</dbReference>
<dbReference type="NCBIfam" id="TIGR03521">
    <property type="entry name" value="GldG"/>
    <property type="match status" value="1"/>
</dbReference>
<dbReference type="OrthoDB" id="9777219at2"/>
<feature type="domain" description="DUF7088" evidence="3">
    <location>
        <begin position="33"/>
        <end position="128"/>
    </location>
</feature>
<organism evidence="4 5">
    <name type="scientific">Algoriella xinjiangensis</name>
    <dbReference type="NCBI Taxonomy" id="684065"/>
    <lineage>
        <taxon>Bacteria</taxon>
        <taxon>Pseudomonadati</taxon>
        <taxon>Bacteroidota</taxon>
        <taxon>Flavobacteriia</taxon>
        <taxon>Flavobacteriales</taxon>
        <taxon>Weeksellaceae</taxon>
        <taxon>Algoriella</taxon>
    </lineage>
</organism>
<feature type="domain" description="ABC-type uncharacterised transport system" evidence="2">
    <location>
        <begin position="176"/>
        <end position="492"/>
    </location>
</feature>
<dbReference type="STRING" id="684065.SAMN05421738_105228"/>
<name>A0A1I4VNC7_9FLAO</name>
<feature type="transmembrane region" description="Helical" evidence="1">
    <location>
        <begin position="7"/>
        <end position="26"/>
    </location>
</feature>
<gene>
    <name evidence="4" type="ORF">SAMN05421738_105228</name>
</gene>
<dbReference type="RefSeq" id="WP_092907749.1">
    <property type="nucleotide sequence ID" value="NZ_FOUZ01000005.1"/>
</dbReference>